<evidence type="ECO:0000313" key="1">
    <source>
        <dbReference type="EMBL" id="KAI3736226.1"/>
    </source>
</evidence>
<gene>
    <name evidence="1" type="ORF">L6452_15764</name>
</gene>
<sequence length="95" mass="11397">MLIARFLFLLSIFITLWFVRFGDLLFIDSIFPSISVQLRALLDEKFFNSCLSHRILQIRRYMYNDVLPLRDAQKIFYCSLIQVSNKRACRWINVT</sequence>
<protein>
    <submittedName>
        <fullName evidence="1">Uncharacterized protein</fullName>
    </submittedName>
</protein>
<accession>A0ACB9CPS6</accession>
<comment type="caution">
    <text evidence="1">The sequence shown here is derived from an EMBL/GenBank/DDBJ whole genome shotgun (WGS) entry which is preliminary data.</text>
</comment>
<dbReference type="Proteomes" id="UP001055879">
    <property type="component" value="Linkage Group LG04"/>
</dbReference>
<reference evidence="2" key="1">
    <citation type="journal article" date="2022" name="Mol. Ecol. Resour.">
        <title>The genomes of chicory, endive, great burdock and yacon provide insights into Asteraceae palaeo-polyploidization history and plant inulin production.</title>
        <authorList>
            <person name="Fan W."/>
            <person name="Wang S."/>
            <person name="Wang H."/>
            <person name="Wang A."/>
            <person name="Jiang F."/>
            <person name="Liu H."/>
            <person name="Zhao H."/>
            <person name="Xu D."/>
            <person name="Zhang Y."/>
        </authorList>
    </citation>
    <scope>NUCLEOTIDE SEQUENCE [LARGE SCALE GENOMIC DNA]</scope>
    <source>
        <strain evidence="2">cv. Niubang</strain>
    </source>
</reference>
<dbReference type="EMBL" id="CM042050">
    <property type="protein sequence ID" value="KAI3736226.1"/>
    <property type="molecule type" value="Genomic_DNA"/>
</dbReference>
<keyword evidence="2" id="KW-1185">Reference proteome</keyword>
<evidence type="ECO:0000313" key="2">
    <source>
        <dbReference type="Proteomes" id="UP001055879"/>
    </source>
</evidence>
<reference evidence="1 2" key="2">
    <citation type="journal article" date="2022" name="Mol. Ecol. Resour.">
        <title>The genomes of chicory, endive, great burdock and yacon provide insights into Asteraceae paleo-polyploidization history and plant inulin production.</title>
        <authorList>
            <person name="Fan W."/>
            <person name="Wang S."/>
            <person name="Wang H."/>
            <person name="Wang A."/>
            <person name="Jiang F."/>
            <person name="Liu H."/>
            <person name="Zhao H."/>
            <person name="Xu D."/>
            <person name="Zhang Y."/>
        </authorList>
    </citation>
    <scope>NUCLEOTIDE SEQUENCE [LARGE SCALE GENOMIC DNA]</scope>
    <source>
        <strain evidence="2">cv. Niubang</strain>
    </source>
</reference>
<name>A0ACB9CPS6_ARCLA</name>
<organism evidence="1 2">
    <name type="scientific">Arctium lappa</name>
    <name type="common">Greater burdock</name>
    <name type="synonym">Lappa major</name>
    <dbReference type="NCBI Taxonomy" id="4217"/>
    <lineage>
        <taxon>Eukaryota</taxon>
        <taxon>Viridiplantae</taxon>
        <taxon>Streptophyta</taxon>
        <taxon>Embryophyta</taxon>
        <taxon>Tracheophyta</taxon>
        <taxon>Spermatophyta</taxon>
        <taxon>Magnoliopsida</taxon>
        <taxon>eudicotyledons</taxon>
        <taxon>Gunneridae</taxon>
        <taxon>Pentapetalae</taxon>
        <taxon>asterids</taxon>
        <taxon>campanulids</taxon>
        <taxon>Asterales</taxon>
        <taxon>Asteraceae</taxon>
        <taxon>Carduoideae</taxon>
        <taxon>Cardueae</taxon>
        <taxon>Arctiinae</taxon>
        <taxon>Arctium</taxon>
    </lineage>
</organism>
<proteinExistence type="predicted"/>